<gene>
    <name evidence="2" type="ORF">CERSUDRAFT_118969</name>
</gene>
<keyword evidence="1" id="KW-0808">Transferase</keyword>
<proteinExistence type="predicted"/>
<dbReference type="PANTHER" id="PTHR31642">
    <property type="entry name" value="TRICHOTHECENE 3-O-ACETYLTRANSFERASE"/>
    <property type="match status" value="1"/>
</dbReference>
<dbReference type="GO" id="GO:0016747">
    <property type="term" value="F:acyltransferase activity, transferring groups other than amino-acyl groups"/>
    <property type="evidence" value="ECO:0007669"/>
    <property type="project" value="TreeGrafter"/>
</dbReference>
<reference evidence="2 3" key="1">
    <citation type="journal article" date="2012" name="Proc. Natl. Acad. Sci. U.S.A.">
        <title>Comparative genomics of Ceriporiopsis subvermispora and Phanerochaete chrysosporium provide insight into selective ligninolysis.</title>
        <authorList>
            <person name="Fernandez-Fueyo E."/>
            <person name="Ruiz-Duenas F.J."/>
            <person name="Ferreira P."/>
            <person name="Floudas D."/>
            <person name="Hibbett D.S."/>
            <person name="Canessa P."/>
            <person name="Larrondo L.F."/>
            <person name="James T.Y."/>
            <person name="Seelenfreund D."/>
            <person name="Lobos S."/>
            <person name="Polanco R."/>
            <person name="Tello M."/>
            <person name="Honda Y."/>
            <person name="Watanabe T."/>
            <person name="Watanabe T."/>
            <person name="Ryu J.S."/>
            <person name="Kubicek C.P."/>
            <person name="Schmoll M."/>
            <person name="Gaskell J."/>
            <person name="Hammel K.E."/>
            <person name="St John F.J."/>
            <person name="Vanden Wymelenberg A."/>
            <person name="Sabat G."/>
            <person name="Splinter BonDurant S."/>
            <person name="Syed K."/>
            <person name="Yadav J.S."/>
            <person name="Doddapaneni H."/>
            <person name="Subramanian V."/>
            <person name="Lavin J.L."/>
            <person name="Oguiza J.A."/>
            <person name="Perez G."/>
            <person name="Pisabarro A.G."/>
            <person name="Ramirez L."/>
            <person name="Santoyo F."/>
            <person name="Master E."/>
            <person name="Coutinho P.M."/>
            <person name="Henrissat B."/>
            <person name="Lombard V."/>
            <person name="Magnuson J.K."/>
            <person name="Kuees U."/>
            <person name="Hori C."/>
            <person name="Igarashi K."/>
            <person name="Samejima M."/>
            <person name="Held B.W."/>
            <person name="Barry K.W."/>
            <person name="LaButti K.M."/>
            <person name="Lapidus A."/>
            <person name="Lindquist E.A."/>
            <person name="Lucas S.M."/>
            <person name="Riley R."/>
            <person name="Salamov A.A."/>
            <person name="Hoffmeister D."/>
            <person name="Schwenk D."/>
            <person name="Hadar Y."/>
            <person name="Yarden O."/>
            <person name="de Vries R.P."/>
            <person name="Wiebenga A."/>
            <person name="Stenlid J."/>
            <person name="Eastwood D."/>
            <person name="Grigoriev I.V."/>
            <person name="Berka R.M."/>
            <person name="Blanchette R.A."/>
            <person name="Kersten P."/>
            <person name="Martinez A.T."/>
            <person name="Vicuna R."/>
            <person name="Cullen D."/>
        </authorList>
    </citation>
    <scope>NUCLEOTIDE SEQUENCE [LARGE SCALE GENOMIC DNA]</scope>
    <source>
        <strain evidence="2 3">B</strain>
    </source>
</reference>
<dbReference type="Gene3D" id="3.30.559.10">
    <property type="entry name" value="Chloramphenicol acetyltransferase-like domain"/>
    <property type="match status" value="2"/>
</dbReference>
<dbReference type="HOGENOM" id="CLU_594687_0_0_1"/>
<accession>M2R080</accession>
<dbReference type="PANTHER" id="PTHR31642:SF310">
    <property type="entry name" value="FATTY ALCOHOL:CAFFEOYL-COA ACYLTRANSFERASE"/>
    <property type="match status" value="1"/>
</dbReference>
<dbReference type="InterPro" id="IPR050317">
    <property type="entry name" value="Plant_Fungal_Acyltransferase"/>
</dbReference>
<evidence type="ECO:0000313" key="2">
    <source>
        <dbReference type="EMBL" id="EMD32266.1"/>
    </source>
</evidence>
<keyword evidence="3" id="KW-1185">Reference proteome</keyword>
<dbReference type="InterPro" id="IPR023213">
    <property type="entry name" value="CAT-like_dom_sf"/>
</dbReference>
<name>M2R080_CERS8</name>
<dbReference type="OrthoDB" id="1862401at2759"/>
<dbReference type="AlphaFoldDB" id="M2R080"/>
<organism evidence="2 3">
    <name type="scientific">Ceriporiopsis subvermispora (strain B)</name>
    <name type="common">White-rot fungus</name>
    <name type="synonym">Gelatoporia subvermispora</name>
    <dbReference type="NCBI Taxonomy" id="914234"/>
    <lineage>
        <taxon>Eukaryota</taxon>
        <taxon>Fungi</taxon>
        <taxon>Dikarya</taxon>
        <taxon>Basidiomycota</taxon>
        <taxon>Agaricomycotina</taxon>
        <taxon>Agaricomycetes</taxon>
        <taxon>Polyporales</taxon>
        <taxon>Gelatoporiaceae</taxon>
        <taxon>Gelatoporia</taxon>
    </lineage>
</organism>
<dbReference type="EMBL" id="KB445812">
    <property type="protein sequence ID" value="EMD32266.1"/>
    <property type="molecule type" value="Genomic_DNA"/>
</dbReference>
<evidence type="ECO:0000256" key="1">
    <source>
        <dbReference type="ARBA" id="ARBA00022679"/>
    </source>
</evidence>
<dbReference type="Pfam" id="PF02458">
    <property type="entry name" value="Transferase"/>
    <property type="match status" value="1"/>
</dbReference>
<dbReference type="Proteomes" id="UP000016930">
    <property type="component" value="Unassembled WGS sequence"/>
</dbReference>
<evidence type="ECO:0000313" key="3">
    <source>
        <dbReference type="Proteomes" id="UP000016930"/>
    </source>
</evidence>
<protein>
    <submittedName>
        <fullName evidence="2">Uncharacterized protein</fullName>
    </submittedName>
</protein>
<sequence length="471" mass="52213">METQEHIYTVRAKEPTALNGLPSYPVSSSNLILSFTVDTAHVVPGLLDIPKFNAALAHTLSIYPLYTGRLVHPRTPIDHWKLRLSGDGIPVKVRHSDSCEVVEANTVVQSPWTLGERVSMVKVLSGDPSEPLMKVTVTLYPAIGYTCVGISCAHAVGDGFTVCRFLRLLSQTYQGLASLDPYPEYAADIDTPPCMQEVRKFDIPGMEQTYSLNEPPPFLDPKLETTSRVDIRFSARQLKELKTAVLSQRPKTSDAETLFLSTQDTLVALLARCFTIADLEAPPIERITYVVNARGTGSVSPNIGCNGLIWTITEPCTHTKCKPPSLYCIALRIRESLTSGRDADFVSAMDAYCGFKYREAADSFRGQNFTPPPGHMTVNSTYKYDWTSAHFGYLGQTQFFHTNLPAPRYVKIFQANPQISEAGTWIKDEGMAEVTFYLHQRTKQRFVDALKVEAASIGVSGAIEFVDIVRQ</sequence>